<evidence type="ECO:0000256" key="1">
    <source>
        <dbReference type="ARBA" id="ARBA00004953"/>
    </source>
</evidence>
<evidence type="ECO:0000313" key="7">
    <source>
        <dbReference type="EMBL" id="AJE87151.1"/>
    </source>
</evidence>
<dbReference type="PANTHER" id="PTHR43467:SF1">
    <property type="entry name" value="PRECORRIN-6A SYNTHASE [DEACETYLATING]"/>
    <property type="match status" value="1"/>
</dbReference>
<keyword evidence="4" id="KW-0808">Transferase</keyword>
<dbReference type="PANTHER" id="PTHR43467">
    <property type="entry name" value="COBALT-PRECORRIN-2 C(20)-METHYLTRANSFERASE"/>
    <property type="match status" value="1"/>
</dbReference>
<protein>
    <submittedName>
        <fullName evidence="7">Precorrin 6A synthase</fullName>
    </submittedName>
</protein>
<evidence type="ECO:0000259" key="6">
    <source>
        <dbReference type="Pfam" id="PF00590"/>
    </source>
</evidence>
<sequence length="263" mass="29491">MSTQERRILVIGMGAGDPDHLTLAAVKAMRRAEVFFVLGKGREKESLTRLRREILDEHLSGPYRIVEAADPWRDREQEDRAGYTSAVHDWRRRRADVCERLIREELAPGGTGAFLVWGDPALYDSTLAVLADIRARGTVDFDHEVVPGISSVSALAARHRITLNRVGRPVRLTPGRRLAEDFPNDDGDLVVMLDAQEAYTRLTGEGVWIYWGAYLGTPDEILVAGPLDEVAERITRLRAEARARHGWIMDTYLLRLQPEGGEG</sequence>
<dbReference type="InterPro" id="IPR012797">
    <property type="entry name" value="CobF"/>
</dbReference>
<dbReference type="InterPro" id="IPR014777">
    <property type="entry name" value="4pyrrole_Mease_sub1"/>
</dbReference>
<dbReference type="EMBL" id="CP010519">
    <property type="protein sequence ID" value="AJE87151.1"/>
    <property type="molecule type" value="Genomic_DNA"/>
</dbReference>
<dbReference type="GO" id="GO:0009236">
    <property type="term" value="P:cobalamin biosynthetic process"/>
    <property type="evidence" value="ECO:0007669"/>
    <property type="project" value="UniProtKB-KW"/>
</dbReference>
<dbReference type="GO" id="GO:0032259">
    <property type="term" value="P:methylation"/>
    <property type="evidence" value="ECO:0007669"/>
    <property type="project" value="UniProtKB-KW"/>
</dbReference>
<dbReference type="InterPro" id="IPR035996">
    <property type="entry name" value="4pyrrol_Methylase_sf"/>
</dbReference>
<dbReference type="Pfam" id="PF00590">
    <property type="entry name" value="TP_methylase"/>
    <property type="match status" value="1"/>
</dbReference>
<dbReference type="AlphaFoldDB" id="A0A0B5F8F9"/>
<dbReference type="GO" id="GO:0043819">
    <property type="term" value="F:precorrin-6A synthase (deacetylating) activity"/>
    <property type="evidence" value="ECO:0007669"/>
    <property type="project" value="InterPro"/>
</dbReference>
<dbReference type="NCBIfam" id="TIGR02434">
    <property type="entry name" value="CobF"/>
    <property type="match status" value="1"/>
</dbReference>
<keyword evidence="3" id="KW-0489">Methyltransferase</keyword>
<name>A0A0B5F8F9_STRA4</name>
<dbReference type="InterPro" id="IPR014776">
    <property type="entry name" value="4pyrrole_Mease_sub2"/>
</dbReference>
<accession>A0A0B5F8F9</accession>
<proteinExistence type="predicted"/>
<dbReference type="PIRSF" id="PIRSF036525">
    <property type="entry name" value="CobF"/>
    <property type="match status" value="1"/>
</dbReference>
<dbReference type="Gene3D" id="3.40.1010.10">
    <property type="entry name" value="Cobalt-precorrin-4 Transmethylase, Domain 1"/>
    <property type="match status" value="1"/>
</dbReference>
<evidence type="ECO:0000256" key="3">
    <source>
        <dbReference type="ARBA" id="ARBA00022603"/>
    </source>
</evidence>
<keyword evidence="2" id="KW-0169">Cobalamin biosynthesis</keyword>
<organism evidence="7 8">
    <name type="scientific">Streptomyces albus (strain ATCC 21838 / DSM 41398 / FERM P-419 / JCM 4703 / NBRC 107858)</name>
    <dbReference type="NCBI Taxonomy" id="1081613"/>
    <lineage>
        <taxon>Bacteria</taxon>
        <taxon>Bacillati</taxon>
        <taxon>Actinomycetota</taxon>
        <taxon>Actinomycetes</taxon>
        <taxon>Kitasatosporales</taxon>
        <taxon>Streptomycetaceae</taxon>
        <taxon>Streptomyces</taxon>
    </lineage>
</organism>
<dbReference type="Proteomes" id="UP000031523">
    <property type="component" value="Chromosome"/>
</dbReference>
<gene>
    <name evidence="7" type="ORF">SLNWT_6775</name>
</gene>
<evidence type="ECO:0000313" key="8">
    <source>
        <dbReference type="Proteomes" id="UP000031523"/>
    </source>
</evidence>
<dbReference type="InterPro" id="IPR000878">
    <property type="entry name" value="4pyrrol_Mease"/>
</dbReference>
<keyword evidence="5" id="KW-0949">S-adenosyl-L-methionine</keyword>
<dbReference type="SUPFAM" id="SSF53790">
    <property type="entry name" value="Tetrapyrrole methylase"/>
    <property type="match status" value="1"/>
</dbReference>
<evidence type="ECO:0000256" key="5">
    <source>
        <dbReference type="ARBA" id="ARBA00022691"/>
    </source>
</evidence>
<dbReference type="Gene3D" id="3.30.950.10">
    <property type="entry name" value="Methyltransferase, Cobalt-precorrin-4 Transmethylase, Domain 2"/>
    <property type="match status" value="1"/>
</dbReference>
<keyword evidence="8" id="KW-1185">Reference proteome</keyword>
<feature type="domain" description="Tetrapyrrole methylase" evidence="6">
    <location>
        <begin position="8"/>
        <end position="230"/>
    </location>
</feature>
<comment type="pathway">
    <text evidence="1">Cofactor biosynthesis; adenosylcobalamin biosynthesis.</text>
</comment>
<evidence type="ECO:0000256" key="4">
    <source>
        <dbReference type="ARBA" id="ARBA00022679"/>
    </source>
</evidence>
<dbReference type="CDD" id="cd11643">
    <property type="entry name" value="Precorrin-6A-synthase"/>
    <property type="match status" value="1"/>
</dbReference>
<reference evidence="7 8" key="1">
    <citation type="submission" date="2015-01" db="EMBL/GenBank/DDBJ databases">
        <title>Enhanced salinomycin production by adjusting the supply of polyketide extender units in Streptomyce albus DSM 41398.</title>
        <authorList>
            <person name="Lu C."/>
        </authorList>
    </citation>
    <scope>NUCLEOTIDE SEQUENCE [LARGE SCALE GENOMIC DNA]</scope>
    <source>
        <strain evidence="8">ATCC 21838 / DSM 41398 / FERM P-419 / JCM 4703 / NBRC 107858</strain>
    </source>
</reference>
<dbReference type="KEGG" id="sals:SLNWT_6775"/>
<evidence type="ECO:0000256" key="2">
    <source>
        <dbReference type="ARBA" id="ARBA00022573"/>
    </source>
</evidence>